<evidence type="ECO:0000313" key="3">
    <source>
        <dbReference type="Proteomes" id="UP001370758"/>
    </source>
</evidence>
<comment type="caution">
    <text evidence="2">The sequence shown here is derived from an EMBL/GenBank/DDBJ whole genome shotgun (WGS) entry which is preliminary data.</text>
</comment>
<feature type="signal peptide" evidence="1">
    <location>
        <begin position="1"/>
        <end position="23"/>
    </location>
</feature>
<protein>
    <submittedName>
        <fullName evidence="2">Uncharacterized protein</fullName>
    </submittedName>
</protein>
<accession>A0AAV9WG81</accession>
<evidence type="ECO:0000313" key="2">
    <source>
        <dbReference type="EMBL" id="KAK6507870.1"/>
    </source>
</evidence>
<dbReference type="Proteomes" id="UP001370758">
    <property type="component" value="Unassembled WGS sequence"/>
</dbReference>
<dbReference type="AlphaFoldDB" id="A0AAV9WG81"/>
<evidence type="ECO:0000256" key="1">
    <source>
        <dbReference type="SAM" id="SignalP"/>
    </source>
</evidence>
<organism evidence="2 3">
    <name type="scientific">Arthrobotrys musiformis</name>
    <dbReference type="NCBI Taxonomy" id="47236"/>
    <lineage>
        <taxon>Eukaryota</taxon>
        <taxon>Fungi</taxon>
        <taxon>Dikarya</taxon>
        <taxon>Ascomycota</taxon>
        <taxon>Pezizomycotina</taxon>
        <taxon>Orbiliomycetes</taxon>
        <taxon>Orbiliales</taxon>
        <taxon>Orbiliaceae</taxon>
        <taxon>Arthrobotrys</taxon>
    </lineage>
</organism>
<feature type="chain" id="PRO_5043631423" evidence="1">
    <location>
        <begin position="24"/>
        <end position="1007"/>
    </location>
</feature>
<keyword evidence="1" id="KW-0732">Signal</keyword>
<gene>
    <name evidence="2" type="ORF">TWF481_006291</name>
</gene>
<proteinExistence type="predicted"/>
<sequence>MIVGWWRLIVLCLLTCQLPNLQTLCAGFAVPAGTVQACQKGSSFECPGPLNSTIGFNRTLTPLQKRNDGDDDDDVVMEDPQDVSTGFDYRVTMAEFDQSCTRGISRLQRYQEIQDQDDIRDSPNPQHEVQLFYTVAPRAELFYCPDFVRNFFDLLGGELLNIAEPTYKQFNYEPNRLIQAGQGEGARALIQVSVPEGHLIVDWMGPDVGWAQRTEAFDSSEEDYAKIMFTSWGVMRSKAMAKDGSKDLNDPKYHLFTITIVQLQNPKTIGILMEVLQRGGFGPGRLSKISAPDPSTDSAKFLLWTALLGTPEIGAVLEMLTSWAVQFKGFKIHSISFGIQVLSSVRDLRATVSVSIGPEQPYTGDLQIPEISYSLQVNIDESPSVLLPYPGETIFESSSPWPVRLDHVKASGDDGGSLQGKDSFQAIGRDSFRSYTYKCRWPASNGVSRVEMVVGFVSGPEQHLVVGRLPNRLVNSENARDIVYQMWDISIGSNSRLSYVTFLGLVEYSIRILRQIFHMKGVELTGGSAKAVSVWPSRKKWEEDIGDFVGQEVEWTEEAVDKRIFQDFLPKCLEYAALRGILAHRGMWSQLGLPSIQAIEIGYHPDAVIEGVRGEAFGILIRLKRPENGDMAGAVASQRELAATWRVDTEGSNEGIFTVSESAAGLNLVPVVGRVGGDLEVTANHGVRDIETLEAMYTRGRKAVVEMISNAAATDRKLKVVYSALARVLRDNAIAFQDPNIAILSSQSPGHTTYQQQAPPESQTLATLYQTHRGHVPRNNGGSGFEPFYQVASDVNALYDRVPFRVGSAGSGDPGLYPYEFLVSPQGRHLIIMRLPQVNEADVILHLSHAIFVTYEFCLKQAQRRSGVKAGPGRKSGSGALAFISLLTLDQGSEDALHTVLEFWGVPTSGEQTLYYDLQHLFYIPGTGVNADSSNPPLGKASKEVAITCVLLGLSEIQGILQFIYIHRRYAGIPGLIRGVFLRIHQERFSIVLRLTSGIGSKNPDWI</sequence>
<name>A0AAV9WG81_9PEZI</name>
<reference evidence="2 3" key="1">
    <citation type="submission" date="2023-08" db="EMBL/GenBank/DDBJ databases">
        <authorList>
            <person name="Palmer J.M."/>
        </authorList>
    </citation>
    <scope>NUCLEOTIDE SEQUENCE [LARGE SCALE GENOMIC DNA]</scope>
    <source>
        <strain evidence="2 3">TWF481</strain>
    </source>
</reference>
<keyword evidence="3" id="KW-1185">Reference proteome</keyword>
<dbReference type="EMBL" id="JAVHJL010000003">
    <property type="protein sequence ID" value="KAK6507870.1"/>
    <property type="molecule type" value="Genomic_DNA"/>
</dbReference>